<name>A0A3Q9EN93_9ACTN</name>
<evidence type="ECO:0008006" key="3">
    <source>
        <dbReference type="Google" id="ProtNLM"/>
    </source>
</evidence>
<gene>
    <name evidence="1" type="ORF">EJ357_00550</name>
</gene>
<protein>
    <recommendedName>
        <fullName evidence="3">NACHT domain-containing protein</fullName>
    </recommendedName>
</protein>
<dbReference type="KEGG" id="scya:EJ357_00550"/>
<evidence type="ECO:0000313" key="2">
    <source>
        <dbReference type="Proteomes" id="UP000280298"/>
    </source>
</evidence>
<accession>A0A3Q9EN93</accession>
<dbReference type="InterPro" id="IPR027417">
    <property type="entry name" value="P-loop_NTPase"/>
</dbReference>
<dbReference type="OrthoDB" id="419058at2"/>
<evidence type="ECO:0000313" key="1">
    <source>
        <dbReference type="EMBL" id="AZQ32152.1"/>
    </source>
</evidence>
<dbReference type="Proteomes" id="UP000280298">
    <property type="component" value="Chromosome"/>
</dbReference>
<dbReference type="EMBL" id="CP034539">
    <property type="protein sequence ID" value="AZQ32152.1"/>
    <property type="molecule type" value="Genomic_DNA"/>
</dbReference>
<reference evidence="1 2" key="1">
    <citation type="journal article" date="2019" name="Int. J. Syst. Evol. Microbiol.">
        <title>Streptomyces cyaneochromogenes sp. nov., a blue pigment-producing actinomycete from manganese-contaminated soil.</title>
        <authorList>
            <person name="Tang X."/>
            <person name="Zhao J."/>
            <person name="Li K."/>
            <person name="Chen Z."/>
            <person name="Sun Y."/>
            <person name="Gao J."/>
        </authorList>
    </citation>
    <scope>NUCLEOTIDE SEQUENCE [LARGE SCALE GENOMIC DNA]</scope>
    <source>
        <strain evidence="1 2">MK-45</strain>
    </source>
</reference>
<dbReference type="RefSeq" id="WP_126387555.1">
    <property type="nucleotide sequence ID" value="NZ_CP034539.1"/>
</dbReference>
<sequence>MVVLGEPGSGKTVMAIRFVLRALERRAPGGPVPVLFSLSGWQPHSETLDDWLVRLWAATPQALHGRVNSSQPGG</sequence>
<dbReference type="SUPFAM" id="SSF52540">
    <property type="entry name" value="P-loop containing nucleoside triphosphate hydrolases"/>
    <property type="match status" value="1"/>
</dbReference>
<organism evidence="1 2">
    <name type="scientific">Streptomyces cyaneochromogenes</name>
    <dbReference type="NCBI Taxonomy" id="2496836"/>
    <lineage>
        <taxon>Bacteria</taxon>
        <taxon>Bacillati</taxon>
        <taxon>Actinomycetota</taxon>
        <taxon>Actinomycetes</taxon>
        <taxon>Kitasatosporales</taxon>
        <taxon>Streptomycetaceae</taxon>
        <taxon>Streptomyces</taxon>
    </lineage>
</organism>
<proteinExistence type="predicted"/>
<keyword evidence="2" id="KW-1185">Reference proteome</keyword>
<dbReference type="AlphaFoldDB" id="A0A3Q9EN93"/>